<dbReference type="EMBL" id="RWGY01000009">
    <property type="protein sequence ID" value="TVU35038.1"/>
    <property type="molecule type" value="Genomic_DNA"/>
</dbReference>
<accession>A0A5J9VH44</accession>
<keyword evidence="5" id="KW-1185">Reference proteome</keyword>
<dbReference type="Proteomes" id="UP000324897">
    <property type="component" value="Unassembled WGS sequence"/>
</dbReference>
<dbReference type="OrthoDB" id="185373at2759"/>
<sequence length="370" mass="40733">MKTIYGLAPRAEHYCSMVDMYGRAGLLDDAMQFIRDSIPGEPGPEVWTAMLGACKMHKNFNLGVEVAEQLIALEPDNPSHCVLLSNIYALSGKMNHVEKVRNTMIRRRLKKQIGYSLIELGGTAHLFRMGEKSHPQTREIYQYLEELIHRITAAGYVPETDSVLHELEEEEREVALRYHGEKLAVAFGLMMSVGSTVPIRIIKNLRICEDCHLAIKFMSAVENREIITKELVDPELLSIDLSCYLLKIPVSCPQSNTRRGLVQKQQPSCKSIRHEHAKVLEPGVRAQEPGQAADPRGGAVRAVAALHGAAGGGHEGHHPGTPIWSTGIMPGLTGHARGLSLRQRMGFGLALFVAAMAVVAHTESTCANEL</sequence>
<feature type="non-terminal residue" evidence="4">
    <location>
        <position position="1"/>
    </location>
</feature>
<evidence type="ECO:0000256" key="2">
    <source>
        <dbReference type="ARBA" id="ARBA00022946"/>
    </source>
</evidence>
<reference evidence="4 5" key="1">
    <citation type="journal article" date="2019" name="Sci. Rep.">
        <title>A high-quality genome of Eragrostis curvula grass provides insights into Poaceae evolution and supports new strategies to enhance forage quality.</title>
        <authorList>
            <person name="Carballo J."/>
            <person name="Santos B.A.C.M."/>
            <person name="Zappacosta D."/>
            <person name="Garbus I."/>
            <person name="Selva J.P."/>
            <person name="Gallo C.A."/>
            <person name="Diaz A."/>
            <person name="Albertini E."/>
            <person name="Caccamo M."/>
            <person name="Echenique V."/>
        </authorList>
    </citation>
    <scope>NUCLEOTIDE SEQUENCE [LARGE SCALE GENOMIC DNA]</scope>
    <source>
        <strain evidence="5">cv. Victoria</strain>
        <tissue evidence="4">Leaf</tissue>
    </source>
</reference>
<dbReference type="GO" id="GO:0009451">
    <property type="term" value="P:RNA modification"/>
    <property type="evidence" value="ECO:0007669"/>
    <property type="project" value="InterPro"/>
</dbReference>
<dbReference type="InterPro" id="IPR046849">
    <property type="entry name" value="E2_motif"/>
</dbReference>
<name>A0A5J9VH44_9POAL</name>
<dbReference type="PANTHER" id="PTHR47926:SF355">
    <property type="entry name" value="DYW DOMAIN-CONTAINING PROTEIN"/>
    <property type="match status" value="1"/>
</dbReference>
<evidence type="ECO:0000313" key="4">
    <source>
        <dbReference type="EMBL" id="TVU35038.1"/>
    </source>
</evidence>
<keyword evidence="1" id="KW-0677">Repeat</keyword>
<evidence type="ECO:0000313" key="5">
    <source>
        <dbReference type="Proteomes" id="UP000324897"/>
    </source>
</evidence>
<dbReference type="InterPro" id="IPR011990">
    <property type="entry name" value="TPR-like_helical_dom_sf"/>
</dbReference>
<dbReference type="InterPro" id="IPR002885">
    <property type="entry name" value="PPR_rpt"/>
</dbReference>
<dbReference type="Pfam" id="PF20431">
    <property type="entry name" value="E_motif"/>
    <property type="match status" value="1"/>
</dbReference>
<evidence type="ECO:0000259" key="3">
    <source>
        <dbReference type="Pfam" id="PF14432"/>
    </source>
</evidence>
<dbReference type="Pfam" id="PF01535">
    <property type="entry name" value="PPR"/>
    <property type="match status" value="1"/>
</dbReference>
<dbReference type="GO" id="GO:0003723">
    <property type="term" value="F:RNA binding"/>
    <property type="evidence" value="ECO:0007669"/>
    <property type="project" value="InterPro"/>
</dbReference>
<dbReference type="Pfam" id="PF20430">
    <property type="entry name" value="Eplus_motif"/>
    <property type="match status" value="1"/>
</dbReference>
<dbReference type="InterPro" id="IPR046960">
    <property type="entry name" value="PPR_At4g14850-like_plant"/>
</dbReference>
<dbReference type="FunFam" id="1.25.40.10:FF:001050">
    <property type="entry name" value="Pentatricopeptide repeat-containing protein At2g33760"/>
    <property type="match status" value="1"/>
</dbReference>
<dbReference type="Gene3D" id="1.25.40.10">
    <property type="entry name" value="Tetratricopeptide repeat domain"/>
    <property type="match status" value="1"/>
</dbReference>
<organism evidence="4 5">
    <name type="scientific">Eragrostis curvula</name>
    <name type="common">weeping love grass</name>
    <dbReference type="NCBI Taxonomy" id="38414"/>
    <lineage>
        <taxon>Eukaryota</taxon>
        <taxon>Viridiplantae</taxon>
        <taxon>Streptophyta</taxon>
        <taxon>Embryophyta</taxon>
        <taxon>Tracheophyta</taxon>
        <taxon>Spermatophyta</taxon>
        <taxon>Magnoliopsida</taxon>
        <taxon>Liliopsida</taxon>
        <taxon>Poales</taxon>
        <taxon>Poaceae</taxon>
        <taxon>PACMAD clade</taxon>
        <taxon>Chloridoideae</taxon>
        <taxon>Eragrostideae</taxon>
        <taxon>Eragrostidinae</taxon>
        <taxon>Eragrostis</taxon>
    </lineage>
</organism>
<comment type="caution">
    <text evidence="4">The sequence shown here is derived from an EMBL/GenBank/DDBJ whole genome shotgun (WGS) entry which is preliminary data.</text>
</comment>
<gene>
    <name evidence="4" type="ORF">EJB05_16905</name>
</gene>
<proteinExistence type="predicted"/>
<dbReference type="PANTHER" id="PTHR47926">
    <property type="entry name" value="PENTATRICOPEPTIDE REPEAT-CONTAINING PROTEIN"/>
    <property type="match status" value="1"/>
</dbReference>
<protein>
    <recommendedName>
        <fullName evidence="3">DYW domain-containing protein</fullName>
    </recommendedName>
</protein>
<keyword evidence="2" id="KW-0809">Transit peptide</keyword>
<feature type="domain" description="DYW" evidence="3">
    <location>
        <begin position="155"/>
        <end position="229"/>
    </location>
</feature>
<dbReference type="GO" id="GO:0008270">
    <property type="term" value="F:zinc ion binding"/>
    <property type="evidence" value="ECO:0007669"/>
    <property type="project" value="InterPro"/>
</dbReference>
<dbReference type="Gramene" id="TVU35038">
    <property type="protein sequence ID" value="TVU35038"/>
    <property type="gene ID" value="EJB05_16905"/>
</dbReference>
<dbReference type="InterPro" id="IPR032867">
    <property type="entry name" value="DYW_dom"/>
</dbReference>
<evidence type="ECO:0000256" key="1">
    <source>
        <dbReference type="ARBA" id="ARBA00022737"/>
    </source>
</evidence>
<dbReference type="AlphaFoldDB" id="A0A5J9VH44"/>
<dbReference type="InterPro" id="IPR046848">
    <property type="entry name" value="E_motif"/>
</dbReference>
<dbReference type="Pfam" id="PF14432">
    <property type="entry name" value="DYW_deaminase"/>
    <property type="match status" value="1"/>
</dbReference>